<gene>
    <name evidence="4" type="ORF">FC80_GL000006</name>
</gene>
<dbReference type="RefSeq" id="WP_057828107.1">
    <property type="nucleotide sequence ID" value="NZ_AYZE01000001.1"/>
</dbReference>
<dbReference type="EC" id="1.1.1.88" evidence="3"/>
<dbReference type="GO" id="GO:0015936">
    <property type="term" value="P:coenzyme A metabolic process"/>
    <property type="evidence" value="ECO:0007669"/>
    <property type="project" value="InterPro"/>
</dbReference>
<dbReference type="Proteomes" id="UP000051131">
    <property type="component" value="Unassembled WGS sequence"/>
</dbReference>
<dbReference type="CDD" id="cd00644">
    <property type="entry name" value="HMG-CoA_reductase_classII"/>
    <property type="match status" value="1"/>
</dbReference>
<dbReference type="InterPro" id="IPR023074">
    <property type="entry name" value="HMG_CoA_Rdtase_cat_sf"/>
</dbReference>
<comment type="catalytic activity">
    <reaction evidence="3">
        <text>(R)-mevalonate + 2 NAD(+) + CoA = (3S)-3-hydroxy-3-methylglutaryl-CoA + 2 NADH + 2 H(+)</text>
        <dbReference type="Rhea" id="RHEA:14833"/>
        <dbReference type="ChEBI" id="CHEBI:15378"/>
        <dbReference type="ChEBI" id="CHEBI:36464"/>
        <dbReference type="ChEBI" id="CHEBI:43074"/>
        <dbReference type="ChEBI" id="CHEBI:57287"/>
        <dbReference type="ChEBI" id="CHEBI:57540"/>
        <dbReference type="ChEBI" id="CHEBI:57945"/>
        <dbReference type="EC" id="1.1.1.88"/>
    </reaction>
</comment>
<dbReference type="AlphaFoldDB" id="A0A0R2CYT4"/>
<dbReference type="InterPro" id="IPR002202">
    <property type="entry name" value="HMG_CoA_Rdtase"/>
</dbReference>
<organism evidence="4 5">
    <name type="scientific">Liquorilactobacillus cacaonum DSM 21116</name>
    <dbReference type="NCBI Taxonomy" id="1423729"/>
    <lineage>
        <taxon>Bacteria</taxon>
        <taxon>Bacillati</taxon>
        <taxon>Bacillota</taxon>
        <taxon>Bacilli</taxon>
        <taxon>Lactobacillales</taxon>
        <taxon>Lactobacillaceae</taxon>
        <taxon>Liquorilactobacillus</taxon>
    </lineage>
</organism>
<dbReference type="PANTHER" id="PTHR10572:SF24">
    <property type="entry name" value="3-HYDROXY-3-METHYLGLUTARYL-COENZYME A REDUCTASE"/>
    <property type="match status" value="1"/>
</dbReference>
<protein>
    <recommendedName>
        <fullName evidence="3">3-hydroxy-3-methylglutaryl coenzyme A reductase</fullName>
        <shortName evidence="3">HMG-CoA reductase</shortName>
        <ecNumber evidence="3">1.1.1.88</ecNumber>
    </recommendedName>
</protein>
<comment type="caution">
    <text evidence="4">The sequence shown here is derived from an EMBL/GenBank/DDBJ whole genome shotgun (WGS) entry which is preliminary data.</text>
</comment>
<name>A0A0R2CYT4_9LACO</name>
<dbReference type="Gene3D" id="3.90.770.10">
    <property type="entry name" value="3-hydroxy-3-methylglutaryl-coenzyme A Reductase, Chain A, domain 2"/>
    <property type="match status" value="2"/>
</dbReference>
<dbReference type="STRING" id="1423729.FC80_GL000006"/>
<dbReference type="EMBL" id="AYZE01000001">
    <property type="protein sequence ID" value="KRM92918.1"/>
    <property type="molecule type" value="Genomic_DNA"/>
</dbReference>
<dbReference type="InterPro" id="IPR009023">
    <property type="entry name" value="HMG_CoA_Rdtase_NAD(P)-bd_sf"/>
</dbReference>
<dbReference type="SUPFAM" id="SSF56542">
    <property type="entry name" value="Substrate-binding domain of HMG-CoA reductase"/>
    <property type="match status" value="1"/>
</dbReference>
<reference evidence="4 5" key="1">
    <citation type="journal article" date="2015" name="Genome Announc.">
        <title>Expanding the biotechnology potential of lactobacilli through comparative genomics of 213 strains and associated genera.</title>
        <authorList>
            <person name="Sun Z."/>
            <person name="Harris H.M."/>
            <person name="McCann A."/>
            <person name="Guo C."/>
            <person name="Argimon S."/>
            <person name="Zhang W."/>
            <person name="Yang X."/>
            <person name="Jeffery I.B."/>
            <person name="Cooney J.C."/>
            <person name="Kagawa T.F."/>
            <person name="Liu W."/>
            <person name="Song Y."/>
            <person name="Salvetti E."/>
            <person name="Wrobel A."/>
            <person name="Rasinkangas P."/>
            <person name="Parkhill J."/>
            <person name="Rea M.C."/>
            <person name="O'Sullivan O."/>
            <person name="Ritari J."/>
            <person name="Douillard F.P."/>
            <person name="Paul Ross R."/>
            <person name="Yang R."/>
            <person name="Briner A.E."/>
            <person name="Felis G.E."/>
            <person name="de Vos W.M."/>
            <person name="Barrangou R."/>
            <person name="Klaenhammer T.R."/>
            <person name="Caufield P.W."/>
            <person name="Cui Y."/>
            <person name="Zhang H."/>
            <person name="O'Toole P.W."/>
        </authorList>
    </citation>
    <scope>NUCLEOTIDE SEQUENCE [LARGE SCALE GENOMIC DNA]</scope>
    <source>
        <strain evidence="4 5">DSM 21116</strain>
    </source>
</reference>
<dbReference type="UniPathway" id="UPA00257">
    <property type="reaction ID" value="UER00367"/>
</dbReference>
<comment type="similarity">
    <text evidence="1 3">Belongs to the HMG-CoA reductase family.</text>
</comment>
<dbReference type="NCBIfam" id="TIGR00532">
    <property type="entry name" value="HMG_CoA_R_NAD"/>
    <property type="match status" value="1"/>
</dbReference>
<comment type="pathway">
    <text evidence="3">Metabolic intermediate metabolism; (R)-mevalonate degradation; (S)-3-hydroxy-3-methylglutaryl-CoA from (R)-mevalonate: step 1/1.</text>
</comment>
<sequence>MQIYGKFYQKSWDERMKQIIQSESLNTVQTQLLRDSAVNKSLGDTMIENYITDYHFPEGIAFHYLINNKDYIVPMVTEEPSVVAASSHGAAIIAKAGGFFAKSSERMMIGQIILEEVTDVKKTSEELKSLEKVLLEIANKAHPSLKKRGGGAKWLRVRILDYDLISVDIAIDVQEAMGANMINTMLEAVALNIKNKLQQVILMSILSNYATECIAKASCKIPFELLSKDNVSGKSIAQKIAQASRIAQLDVYRATTHNKGIMNGIDAVVMATGNDWRAIESGAHAYAARNGRYKGLSSWSVDDNYLSGEIELPLPIGFVGGSIGIVPLVKVNQKLMNVESANELENVIVSVGLAQNLAALLALVTDGIQKGHMKLQLKSLVTAAGAKDTEKEEIIKYMLAEGKRDLASAKTILAGIRKRGKNDGH</sequence>
<dbReference type="PATRIC" id="fig|1423729.3.peg.6"/>
<dbReference type="InterPro" id="IPR009029">
    <property type="entry name" value="HMG_CoA_Rdtase_sub-bd_dom_sf"/>
</dbReference>
<proteinExistence type="inferred from homology"/>
<keyword evidence="5" id="KW-1185">Reference proteome</keyword>
<accession>A0A0R2CYT4</accession>
<evidence type="ECO:0000313" key="4">
    <source>
        <dbReference type="EMBL" id="KRM92918.1"/>
    </source>
</evidence>
<dbReference type="PROSITE" id="PS50065">
    <property type="entry name" value="HMG_COA_REDUCTASE_4"/>
    <property type="match status" value="1"/>
</dbReference>
<evidence type="ECO:0000313" key="5">
    <source>
        <dbReference type="Proteomes" id="UP000051131"/>
    </source>
</evidence>
<dbReference type="PROSITE" id="PS01192">
    <property type="entry name" value="HMG_COA_REDUCTASE_3"/>
    <property type="match status" value="1"/>
</dbReference>
<evidence type="ECO:0000256" key="2">
    <source>
        <dbReference type="ARBA" id="ARBA00023002"/>
    </source>
</evidence>
<dbReference type="PANTHER" id="PTHR10572">
    <property type="entry name" value="3-HYDROXY-3-METHYLGLUTARYL-COENZYME A REDUCTASE"/>
    <property type="match status" value="1"/>
</dbReference>
<dbReference type="Gene3D" id="1.10.8.660">
    <property type="match status" value="1"/>
</dbReference>
<dbReference type="InterPro" id="IPR004553">
    <property type="entry name" value="HMG_CoA_Rdtase_bac-typ"/>
</dbReference>
<evidence type="ECO:0000256" key="3">
    <source>
        <dbReference type="RuleBase" id="RU361219"/>
    </source>
</evidence>
<dbReference type="Pfam" id="PF00368">
    <property type="entry name" value="HMG-CoA_red"/>
    <property type="match status" value="1"/>
</dbReference>
<dbReference type="InterPro" id="IPR023076">
    <property type="entry name" value="HMG_CoA_Rdtase_CS"/>
</dbReference>
<dbReference type="GO" id="GO:0004420">
    <property type="term" value="F:hydroxymethylglutaryl-CoA reductase (NADPH) activity"/>
    <property type="evidence" value="ECO:0007669"/>
    <property type="project" value="InterPro"/>
</dbReference>
<dbReference type="SUPFAM" id="SSF55035">
    <property type="entry name" value="NAD-binding domain of HMG-CoA reductase"/>
    <property type="match status" value="1"/>
</dbReference>
<evidence type="ECO:0000256" key="1">
    <source>
        <dbReference type="ARBA" id="ARBA00007661"/>
    </source>
</evidence>
<keyword evidence="2 3" id="KW-0560">Oxidoreductase</keyword>
<keyword evidence="3" id="KW-0520">NAD</keyword>
<dbReference type="OrthoDB" id="9764892at2"/>
<dbReference type="GO" id="GO:0140643">
    <property type="term" value="F:hydroxymethylglutaryl-CoA reductase (NADH) activity"/>
    <property type="evidence" value="ECO:0007669"/>
    <property type="project" value="UniProtKB-EC"/>
</dbReference>